<gene>
    <name evidence="1" type="ORF">MM415B01211_0009</name>
</gene>
<dbReference type="EMBL" id="MT141391">
    <property type="protein sequence ID" value="QJA59977.1"/>
    <property type="molecule type" value="Genomic_DNA"/>
</dbReference>
<evidence type="ECO:0000313" key="1">
    <source>
        <dbReference type="EMBL" id="QJA59977.1"/>
    </source>
</evidence>
<name>A0A6M3ISA9_9ZZZZ</name>
<protein>
    <submittedName>
        <fullName evidence="1">Putative structural protein</fullName>
    </submittedName>
</protein>
<accession>A0A6M3ISA9</accession>
<reference evidence="1" key="1">
    <citation type="submission" date="2020-03" db="EMBL/GenBank/DDBJ databases">
        <title>The deep terrestrial virosphere.</title>
        <authorList>
            <person name="Holmfeldt K."/>
            <person name="Nilsson E."/>
            <person name="Simone D."/>
            <person name="Lopez-Fernandez M."/>
            <person name="Wu X."/>
            <person name="de Brujin I."/>
            <person name="Lundin D."/>
            <person name="Andersson A."/>
            <person name="Bertilsson S."/>
            <person name="Dopson M."/>
        </authorList>
    </citation>
    <scope>NUCLEOTIDE SEQUENCE</scope>
    <source>
        <strain evidence="1">MM415B01211</strain>
    </source>
</reference>
<organism evidence="1">
    <name type="scientific">viral metagenome</name>
    <dbReference type="NCBI Taxonomy" id="1070528"/>
    <lineage>
        <taxon>unclassified sequences</taxon>
        <taxon>metagenomes</taxon>
        <taxon>organismal metagenomes</taxon>
    </lineage>
</organism>
<dbReference type="AlphaFoldDB" id="A0A6M3ISA9"/>
<proteinExistence type="predicted"/>
<sequence>MKVSDPGYVYELEDGMHLIFMKKENSELVHIGTTNEEVIEVLINRLEYLQIKLPCEENGWAVSKLKDALDWLRRRTKKRVEQGIEGNTELNHK</sequence>